<dbReference type="Proteomes" id="UP000291343">
    <property type="component" value="Unassembled WGS sequence"/>
</dbReference>
<comment type="caution">
    <text evidence="7">The sequence shown here is derived from an EMBL/GenBank/DDBJ whole genome shotgun (WGS) entry which is preliminary data.</text>
</comment>
<sequence length="369" mass="43781">MSKDETFQCYVTCSVLRDKIRNKIFKSLERFLVSLTVFALGASLRGEWLLAARHLLGVPHKNKLIIYSESFDAADALQEFFWLWLICTSVGCAIYFFFGGFLHYYYYIQRKDQSNDWKCQPNRWLTSDLVKDALYNGLVGLLIGNTTSTILVFYLLNGGWSQMYFNVNDYTVIWFILQWPVTFFVQDYMVYLLHRVFHTPFLYKRYHKLHHRYKAPCPWTVTALHPVEVLSFQMVMISPIFIFPIHWVTYLSIVLYAYHCSIMDHSGIDMKAPWWQPWRADTIFHDNHHQYFHVNFGFNCHYWDMLHGTTRRSDRIYNENIYNGFGKPLVDASENEINNAEKEMASENHLAHRKNKLLQVSHNQLIITS</sequence>
<feature type="transmembrane region" description="Helical" evidence="5">
    <location>
        <begin position="81"/>
        <end position="108"/>
    </location>
</feature>
<feature type="transmembrane region" description="Helical" evidence="5">
    <location>
        <begin position="176"/>
        <end position="197"/>
    </location>
</feature>
<comment type="subcellular location">
    <subcellularLocation>
        <location evidence="1">Membrane</location>
    </subcellularLocation>
</comment>
<evidence type="ECO:0000256" key="5">
    <source>
        <dbReference type="SAM" id="Phobius"/>
    </source>
</evidence>
<dbReference type="InterPro" id="IPR006694">
    <property type="entry name" value="Fatty_acid_hydroxylase"/>
</dbReference>
<evidence type="ECO:0000256" key="2">
    <source>
        <dbReference type="ARBA" id="ARBA00022692"/>
    </source>
</evidence>
<accession>A0A482XCQ7</accession>
<evidence type="ECO:0000313" key="8">
    <source>
        <dbReference type="Proteomes" id="UP000291343"/>
    </source>
</evidence>
<protein>
    <recommendedName>
        <fullName evidence="6">Fatty acid hydroxylase domain-containing protein</fullName>
    </recommendedName>
</protein>
<evidence type="ECO:0000256" key="3">
    <source>
        <dbReference type="ARBA" id="ARBA00022989"/>
    </source>
</evidence>
<dbReference type="InterPro" id="IPR050307">
    <property type="entry name" value="Sterol_Desaturase_Related"/>
</dbReference>
<dbReference type="AlphaFoldDB" id="A0A482XCQ7"/>
<dbReference type="GO" id="GO:0016491">
    <property type="term" value="F:oxidoreductase activity"/>
    <property type="evidence" value="ECO:0007669"/>
    <property type="project" value="InterPro"/>
</dbReference>
<dbReference type="InParanoid" id="A0A482XCQ7"/>
<feature type="domain" description="Fatty acid hydroxylase" evidence="6">
    <location>
        <begin position="180"/>
        <end position="309"/>
    </location>
</feature>
<evidence type="ECO:0000256" key="4">
    <source>
        <dbReference type="ARBA" id="ARBA00023136"/>
    </source>
</evidence>
<keyword evidence="2 5" id="KW-0812">Transmembrane</keyword>
<evidence type="ECO:0000256" key="1">
    <source>
        <dbReference type="ARBA" id="ARBA00004370"/>
    </source>
</evidence>
<organism evidence="7 8">
    <name type="scientific">Laodelphax striatellus</name>
    <name type="common">Small brown planthopper</name>
    <name type="synonym">Delphax striatella</name>
    <dbReference type="NCBI Taxonomy" id="195883"/>
    <lineage>
        <taxon>Eukaryota</taxon>
        <taxon>Metazoa</taxon>
        <taxon>Ecdysozoa</taxon>
        <taxon>Arthropoda</taxon>
        <taxon>Hexapoda</taxon>
        <taxon>Insecta</taxon>
        <taxon>Pterygota</taxon>
        <taxon>Neoptera</taxon>
        <taxon>Paraneoptera</taxon>
        <taxon>Hemiptera</taxon>
        <taxon>Auchenorrhyncha</taxon>
        <taxon>Fulgoroidea</taxon>
        <taxon>Delphacidae</taxon>
        <taxon>Criomorphinae</taxon>
        <taxon>Laodelphax</taxon>
    </lineage>
</organism>
<dbReference type="GO" id="GO:0008610">
    <property type="term" value="P:lipid biosynthetic process"/>
    <property type="evidence" value="ECO:0007669"/>
    <property type="project" value="InterPro"/>
</dbReference>
<reference evidence="7 8" key="1">
    <citation type="journal article" date="2017" name="Gigascience">
        <title>Genome sequence of the small brown planthopper, Laodelphax striatellus.</title>
        <authorList>
            <person name="Zhu J."/>
            <person name="Jiang F."/>
            <person name="Wang X."/>
            <person name="Yang P."/>
            <person name="Bao Y."/>
            <person name="Zhao W."/>
            <person name="Wang W."/>
            <person name="Lu H."/>
            <person name="Wang Q."/>
            <person name="Cui N."/>
            <person name="Li J."/>
            <person name="Chen X."/>
            <person name="Luo L."/>
            <person name="Yu J."/>
            <person name="Kang L."/>
            <person name="Cui F."/>
        </authorList>
    </citation>
    <scope>NUCLEOTIDE SEQUENCE [LARGE SCALE GENOMIC DNA]</scope>
    <source>
        <strain evidence="7">Lst14</strain>
    </source>
</reference>
<gene>
    <name evidence="7" type="ORF">LSTR_LSTR001723</name>
</gene>
<evidence type="ECO:0000259" key="6">
    <source>
        <dbReference type="Pfam" id="PF04116"/>
    </source>
</evidence>
<evidence type="ECO:0000313" key="7">
    <source>
        <dbReference type="EMBL" id="RZF43462.1"/>
    </source>
</evidence>
<keyword evidence="3 5" id="KW-1133">Transmembrane helix</keyword>
<dbReference type="GO" id="GO:0005506">
    <property type="term" value="F:iron ion binding"/>
    <property type="evidence" value="ECO:0007669"/>
    <property type="project" value="InterPro"/>
</dbReference>
<name>A0A482XCQ7_LAOST</name>
<feature type="transmembrane region" description="Helical" evidence="5">
    <location>
        <begin position="240"/>
        <end position="258"/>
    </location>
</feature>
<keyword evidence="4 5" id="KW-0472">Membrane</keyword>
<dbReference type="PANTHER" id="PTHR11863">
    <property type="entry name" value="STEROL DESATURASE"/>
    <property type="match status" value="1"/>
</dbReference>
<dbReference type="Pfam" id="PF04116">
    <property type="entry name" value="FA_hydroxylase"/>
    <property type="match status" value="1"/>
</dbReference>
<feature type="transmembrane region" description="Helical" evidence="5">
    <location>
        <begin position="31"/>
        <end position="51"/>
    </location>
</feature>
<dbReference type="EMBL" id="QKKF02012754">
    <property type="protein sequence ID" value="RZF43462.1"/>
    <property type="molecule type" value="Genomic_DNA"/>
</dbReference>
<feature type="transmembrane region" description="Helical" evidence="5">
    <location>
        <begin position="133"/>
        <end position="156"/>
    </location>
</feature>
<dbReference type="GO" id="GO:0016020">
    <property type="term" value="C:membrane"/>
    <property type="evidence" value="ECO:0007669"/>
    <property type="project" value="UniProtKB-SubCell"/>
</dbReference>
<proteinExistence type="predicted"/>
<keyword evidence="8" id="KW-1185">Reference proteome</keyword>
<dbReference type="OrthoDB" id="408954at2759"/>
<dbReference type="STRING" id="195883.A0A482XCQ7"/>